<name>A0ABR0MXW7_GOSAR</name>
<accession>A0ABR0MXW7</accession>
<keyword evidence="2" id="KW-1185">Reference proteome</keyword>
<dbReference type="EMBL" id="JARKNE010000011">
    <property type="protein sequence ID" value="KAK5783124.1"/>
    <property type="molecule type" value="Genomic_DNA"/>
</dbReference>
<organism evidence="1 2">
    <name type="scientific">Gossypium arboreum</name>
    <name type="common">Tree cotton</name>
    <name type="synonym">Gossypium nanking</name>
    <dbReference type="NCBI Taxonomy" id="29729"/>
    <lineage>
        <taxon>Eukaryota</taxon>
        <taxon>Viridiplantae</taxon>
        <taxon>Streptophyta</taxon>
        <taxon>Embryophyta</taxon>
        <taxon>Tracheophyta</taxon>
        <taxon>Spermatophyta</taxon>
        <taxon>Magnoliopsida</taxon>
        <taxon>eudicotyledons</taxon>
        <taxon>Gunneridae</taxon>
        <taxon>Pentapetalae</taxon>
        <taxon>rosids</taxon>
        <taxon>malvids</taxon>
        <taxon>Malvales</taxon>
        <taxon>Malvaceae</taxon>
        <taxon>Malvoideae</taxon>
        <taxon>Gossypium</taxon>
    </lineage>
</organism>
<proteinExistence type="predicted"/>
<gene>
    <name evidence="1" type="ORF">PVK06_037632</name>
</gene>
<evidence type="ECO:0000313" key="1">
    <source>
        <dbReference type="EMBL" id="KAK5783124.1"/>
    </source>
</evidence>
<evidence type="ECO:0000313" key="2">
    <source>
        <dbReference type="Proteomes" id="UP001358586"/>
    </source>
</evidence>
<reference evidence="1 2" key="1">
    <citation type="submission" date="2023-03" db="EMBL/GenBank/DDBJ databases">
        <title>WGS of Gossypium arboreum.</title>
        <authorList>
            <person name="Yu D."/>
        </authorList>
    </citation>
    <scope>NUCLEOTIDE SEQUENCE [LARGE SCALE GENOMIC DNA]</scope>
    <source>
        <tissue evidence="1">Leaf</tissue>
    </source>
</reference>
<comment type="caution">
    <text evidence="1">The sequence shown here is derived from an EMBL/GenBank/DDBJ whole genome shotgun (WGS) entry which is preliminary data.</text>
</comment>
<dbReference type="Proteomes" id="UP001358586">
    <property type="component" value="Chromosome 11"/>
</dbReference>
<sequence length="136" mass="15526">MRSIIGFKIGSCHWLVCKASELCWKASTYKVVVFSQNWVAHGARVSWYLICSPKSEGVLGLRNLEVWNKACILHYVRSILAEEGSLWIVCIKKYVMKGRSFRDVAPNSTSSWNWRGMLKLKELAAGNNVHRILAIR</sequence>
<protein>
    <submittedName>
        <fullName evidence="1">Uncharacterized protein</fullName>
    </submittedName>
</protein>